<dbReference type="Proteomes" id="UP000254712">
    <property type="component" value="Unassembled WGS sequence"/>
</dbReference>
<sequence length="129" mass="14565">MYIIYGIYNESLRALNIESTIILGMFILFVSLVDPLLNKCIPHILTYLGDISFSLYLLHGAIGIAVMKRMGPVELSNYKGIPTVVIAIFLSVFISHLTHKYIEIRLTGKLKKRILPVSSLKKKPYKLAN</sequence>
<keyword evidence="1" id="KW-0472">Membrane</keyword>
<dbReference type="AlphaFoldDB" id="A0A379WS26"/>
<feature type="transmembrane region" description="Helical" evidence="1">
    <location>
        <begin position="81"/>
        <end position="102"/>
    </location>
</feature>
<dbReference type="EMBL" id="UGXT01000002">
    <property type="protein sequence ID" value="SUH36882.1"/>
    <property type="molecule type" value="Genomic_DNA"/>
</dbReference>
<dbReference type="GO" id="GO:0016740">
    <property type="term" value="F:transferase activity"/>
    <property type="evidence" value="ECO:0007669"/>
    <property type="project" value="UniProtKB-KW"/>
</dbReference>
<proteinExistence type="predicted"/>
<dbReference type="GO" id="GO:0000271">
    <property type="term" value="P:polysaccharide biosynthetic process"/>
    <property type="evidence" value="ECO:0007669"/>
    <property type="project" value="TreeGrafter"/>
</dbReference>
<dbReference type="InterPro" id="IPR050879">
    <property type="entry name" value="Acyltransferase_3"/>
</dbReference>
<gene>
    <name evidence="2" type="ORF">NCTC8261_03160</name>
</gene>
<accession>A0A379WS26</accession>
<feature type="transmembrane region" description="Helical" evidence="1">
    <location>
        <begin position="20"/>
        <end position="37"/>
    </location>
</feature>
<evidence type="ECO:0000313" key="2">
    <source>
        <dbReference type="EMBL" id="SUH36882.1"/>
    </source>
</evidence>
<keyword evidence="2" id="KW-0808">Transferase</keyword>
<organism evidence="2 3">
    <name type="scientific">Salmonella enterica I</name>
    <dbReference type="NCBI Taxonomy" id="59201"/>
    <lineage>
        <taxon>Bacteria</taxon>
        <taxon>Pseudomonadati</taxon>
        <taxon>Pseudomonadota</taxon>
        <taxon>Gammaproteobacteria</taxon>
        <taxon>Enterobacterales</taxon>
        <taxon>Enterobacteriaceae</taxon>
        <taxon>Salmonella</taxon>
    </lineage>
</organism>
<evidence type="ECO:0000256" key="1">
    <source>
        <dbReference type="SAM" id="Phobius"/>
    </source>
</evidence>
<reference evidence="2 3" key="1">
    <citation type="submission" date="2018-06" db="EMBL/GenBank/DDBJ databases">
        <authorList>
            <consortium name="Pathogen Informatics"/>
            <person name="Doyle S."/>
        </authorList>
    </citation>
    <scope>NUCLEOTIDE SEQUENCE [LARGE SCALE GENOMIC DNA]</scope>
    <source>
        <strain evidence="2 3">NCTC8261</strain>
    </source>
</reference>
<protein>
    <submittedName>
        <fullName evidence="2">Acetyltransferase family protein</fullName>
    </submittedName>
</protein>
<dbReference type="PANTHER" id="PTHR23028">
    <property type="entry name" value="ACETYLTRANSFERASE"/>
    <property type="match status" value="1"/>
</dbReference>
<dbReference type="GO" id="GO:0016020">
    <property type="term" value="C:membrane"/>
    <property type="evidence" value="ECO:0007669"/>
    <property type="project" value="TreeGrafter"/>
</dbReference>
<dbReference type="PANTHER" id="PTHR23028:SF53">
    <property type="entry name" value="ACYL_TRANSF_3 DOMAIN-CONTAINING PROTEIN"/>
    <property type="match status" value="1"/>
</dbReference>
<feature type="transmembrane region" description="Helical" evidence="1">
    <location>
        <begin position="44"/>
        <end position="66"/>
    </location>
</feature>
<keyword evidence="1" id="KW-1133">Transmembrane helix</keyword>
<keyword evidence="1" id="KW-0812">Transmembrane</keyword>
<name>A0A379WS26_SALET</name>
<evidence type="ECO:0000313" key="3">
    <source>
        <dbReference type="Proteomes" id="UP000254712"/>
    </source>
</evidence>